<proteinExistence type="predicted"/>
<sequence length="275" mass="31054">MADPILDFDAVGAVSPERRVQIGRKLDEIAREEGVRILLAVESGSRAWGFHSPDSDYDIRFLYARPVNDYLALQPVRDVIERPIDADDLDVGGWDISKALKLVSRGNAVVSEWLSSPIIYAEDPAFRPLFEPLARDWQTLHGDVAHYYGLARRQWGSFIEGRTEVRLKKYFYVIRPAVTLHWLREGNTCTPPMNLPRLLQDVRLPEATARALADLQTRKQAAGEAVGMGARISAIDDYVREQMTWGLSQKAREPRRDPALWARTEAAFRTLVGAS</sequence>
<accession>A0ABU1N0E0</accession>
<gene>
    <name evidence="1" type="ORF">J2800_002652</name>
</gene>
<dbReference type="PANTHER" id="PTHR34817:SF2">
    <property type="entry name" value="NUCLEOTIDYLTRANSFERASE"/>
    <property type="match status" value="1"/>
</dbReference>
<evidence type="ECO:0000313" key="1">
    <source>
        <dbReference type="EMBL" id="MDR6531899.1"/>
    </source>
</evidence>
<name>A0ABU1N0E0_9CAUL</name>
<dbReference type="PANTHER" id="PTHR34817">
    <property type="entry name" value="NUCLEOTIDYLTRANSFERASE"/>
    <property type="match status" value="1"/>
</dbReference>
<keyword evidence="2" id="KW-1185">Reference proteome</keyword>
<organism evidence="1 2">
    <name type="scientific">Caulobacter rhizosphaerae</name>
    <dbReference type="NCBI Taxonomy" id="2010972"/>
    <lineage>
        <taxon>Bacteria</taxon>
        <taxon>Pseudomonadati</taxon>
        <taxon>Pseudomonadota</taxon>
        <taxon>Alphaproteobacteria</taxon>
        <taxon>Caulobacterales</taxon>
        <taxon>Caulobacteraceae</taxon>
        <taxon>Caulobacter</taxon>
    </lineage>
</organism>
<dbReference type="RefSeq" id="WP_310032154.1">
    <property type="nucleotide sequence ID" value="NZ_JAVDRL010000007.1"/>
</dbReference>
<dbReference type="Proteomes" id="UP001262754">
    <property type="component" value="Unassembled WGS sequence"/>
</dbReference>
<comment type="caution">
    <text evidence="1">The sequence shown here is derived from an EMBL/GenBank/DDBJ whole genome shotgun (WGS) entry which is preliminary data.</text>
</comment>
<reference evidence="1 2" key="1">
    <citation type="submission" date="2023-07" db="EMBL/GenBank/DDBJ databases">
        <title>Sorghum-associated microbial communities from plants grown in Nebraska, USA.</title>
        <authorList>
            <person name="Schachtman D."/>
        </authorList>
    </citation>
    <scope>NUCLEOTIDE SEQUENCE [LARGE SCALE GENOMIC DNA]</scope>
    <source>
        <strain evidence="1 2">DS2154</strain>
    </source>
</reference>
<dbReference type="InterPro" id="IPR018775">
    <property type="entry name" value="RlaP"/>
</dbReference>
<dbReference type="Pfam" id="PF10127">
    <property type="entry name" value="RlaP"/>
    <property type="match status" value="1"/>
</dbReference>
<dbReference type="EMBL" id="JAVDRL010000007">
    <property type="protein sequence ID" value="MDR6531899.1"/>
    <property type="molecule type" value="Genomic_DNA"/>
</dbReference>
<protein>
    <submittedName>
        <fullName evidence="1">Nucleotidyltransferase</fullName>
    </submittedName>
</protein>
<evidence type="ECO:0000313" key="2">
    <source>
        <dbReference type="Proteomes" id="UP001262754"/>
    </source>
</evidence>